<proteinExistence type="predicted"/>
<dbReference type="InterPro" id="IPR015700">
    <property type="entry name" value="RPC1"/>
</dbReference>
<evidence type="ECO:0000313" key="10">
    <source>
        <dbReference type="Proteomes" id="UP000321947"/>
    </source>
</evidence>
<dbReference type="PANTHER" id="PTHR48446">
    <property type="entry name" value="DNA-DIRECTED RNA POLYMERASE SUBUNIT BETA' N-TERMINAL SECTION"/>
    <property type="match status" value="1"/>
</dbReference>
<protein>
    <recommendedName>
        <fullName evidence="1">DNA-directed RNA polymerase</fullName>
        <ecNumber evidence="1">2.7.7.6</ecNumber>
    </recommendedName>
</protein>
<keyword evidence="2 9" id="KW-0240">DNA-directed RNA polymerase</keyword>
<dbReference type="GO" id="GO:0003899">
    <property type="term" value="F:DNA-directed RNA polymerase activity"/>
    <property type="evidence" value="ECO:0007669"/>
    <property type="project" value="UniProtKB-EC"/>
</dbReference>
<name>A0A5D3DCP9_CUCMM</name>
<gene>
    <name evidence="9" type="ORF">E5676_scaffold359G00500</name>
</gene>
<organism evidence="9 10">
    <name type="scientific">Cucumis melo var. makuwa</name>
    <name type="common">Oriental melon</name>
    <dbReference type="NCBI Taxonomy" id="1194695"/>
    <lineage>
        <taxon>Eukaryota</taxon>
        <taxon>Viridiplantae</taxon>
        <taxon>Streptophyta</taxon>
        <taxon>Embryophyta</taxon>
        <taxon>Tracheophyta</taxon>
        <taxon>Spermatophyta</taxon>
        <taxon>Magnoliopsida</taxon>
        <taxon>eudicotyledons</taxon>
        <taxon>Gunneridae</taxon>
        <taxon>Pentapetalae</taxon>
        <taxon>rosids</taxon>
        <taxon>fabids</taxon>
        <taxon>Cucurbitales</taxon>
        <taxon>Cucurbitaceae</taxon>
        <taxon>Benincaseae</taxon>
        <taxon>Cucumis</taxon>
    </lineage>
</organism>
<dbReference type="Pfam" id="PF05000">
    <property type="entry name" value="RNA_pol_Rpb1_4"/>
    <property type="match status" value="1"/>
</dbReference>
<dbReference type="FunFam" id="1.10.132.30:FF:000001">
    <property type="entry name" value="DNA-directed RNA polymerase subunit"/>
    <property type="match status" value="1"/>
</dbReference>
<dbReference type="Gene3D" id="1.10.132.30">
    <property type="match status" value="1"/>
</dbReference>
<evidence type="ECO:0000256" key="1">
    <source>
        <dbReference type="ARBA" id="ARBA00012418"/>
    </source>
</evidence>
<dbReference type="SUPFAM" id="SSF64484">
    <property type="entry name" value="beta and beta-prime subunits of DNA dependent RNA-polymerase"/>
    <property type="match status" value="1"/>
</dbReference>
<dbReference type="AlphaFoldDB" id="A0A5D3DCP9"/>
<dbReference type="Proteomes" id="UP000321947">
    <property type="component" value="Unassembled WGS sequence"/>
</dbReference>
<dbReference type="GO" id="GO:0006351">
    <property type="term" value="P:DNA-templated transcription"/>
    <property type="evidence" value="ECO:0007669"/>
    <property type="project" value="InterPro"/>
</dbReference>
<keyword evidence="3" id="KW-0808">Transferase</keyword>
<dbReference type="PANTHER" id="PTHR48446:SF1">
    <property type="entry name" value="DNA-DIRECTED RNA POLYMERASE SUBUNIT BETA' N-TERMINAL SECTION"/>
    <property type="match status" value="1"/>
</dbReference>
<dbReference type="EMBL" id="SSTD01005839">
    <property type="protein sequence ID" value="TYK21240.1"/>
    <property type="molecule type" value="Genomic_DNA"/>
</dbReference>
<evidence type="ECO:0000256" key="7">
    <source>
        <dbReference type="ARBA" id="ARBA00023163"/>
    </source>
</evidence>
<reference evidence="9 10" key="1">
    <citation type="submission" date="2019-08" db="EMBL/GenBank/DDBJ databases">
        <title>Draft genome sequences of two oriental melons (Cucumis melo L. var makuwa).</title>
        <authorList>
            <person name="Kwon S.-Y."/>
        </authorList>
    </citation>
    <scope>NUCLEOTIDE SEQUENCE [LARGE SCALE GENOMIC DNA]</scope>
    <source>
        <strain evidence="10">cv. Chang Bougi</strain>
        <tissue evidence="9">Leaf</tissue>
    </source>
</reference>
<evidence type="ECO:0000259" key="8">
    <source>
        <dbReference type="Pfam" id="PF05000"/>
    </source>
</evidence>
<keyword evidence="6" id="KW-0862">Zinc</keyword>
<dbReference type="GO" id="GO:0046872">
    <property type="term" value="F:metal ion binding"/>
    <property type="evidence" value="ECO:0007669"/>
    <property type="project" value="UniProtKB-KW"/>
</dbReference>
<dbReference type="GO" id="GO:0000428">
    <property type="term" value="C:DNA-directed RNA polymerase complex"/>
    <property type="evidence" value="ECO:0007669"/>
    <property type="project" value="UniProtKB-KW"/>
</dbReference>
<dbReference type="GO" id="GO:0003677">
    <property type="term" value="F:DNA binding"/>
    <property type="evidence" value="ECO:0007669"/>
    <property type="project" value="InterPro"/>
</dbReference>
<comment type="caution">
    <text evidence="9">The sequence shown here is derived from an EMBL/GenBank/DDBJ whole genome shotgun (WGS) entry which is preliminary data.</text>
</comment>
<accession>A0A5D3DCP9</accession>
<evidence type="ECO:0000256" key="5">
    <source>
        <dbReference type="ARBA" id="ARBA00022723"/>
    </source>
</evidence>
<evidence type="ECO:0000256" key="4">
    <source>
        <dbReference type="ARBA" id="ARBA00022695"/>
    </source>
</evidence>
<keyword evidence="4" id="KW-0548">Nucleotidyltransferase</keyword>
<sequence>MKTVTGDSVMSLFTENLGEPSSAPRYDGVGQRLEFAPGEAEEPGARWIGNHGFSIGIDDVQPGDQLVKKKQTTILEGYRDCDKQINLFNTGNLPPEAGCDAAQSLEAKITQILNGIREATANVCMQNLHWRNSPLIMSQCGSKGSPINISQMVACVGQQSVGGRRAPDGFIDRSLPHFRRKAKTPAKPVLTLDTRQATTSSTIFGDLP</sequence>
<evidence type="ECO:0000256" key="3">
    <source>
        <dbReference type="ARBA" id="ARBA00022679"/>
    </source>
</evidence>
<evidence type="ECO:0000256" key="6">
    <source>
        <dbReference type="ARBA" id="ARBA00022833"/>
    </source>
</evidence>
<keyword evidence="7" id="KW-0804">Transcription</keyword>
<evidence type="ECO:0000256" key="2">
    <source>
        <dbReference type="ARBA" id="ARBA00022478"/>
    </source>
</evidence>
<evidence type="ECO:0000313" key="9">
    <source>
        <dbReference type="EMBL" id="TYK21240.1"/>
    </source>
</evidence>
<keyword evidence="5" id="KW-0479">Metal-binding</keyword>
<dbReference type="InterPro" id="IPR038120">
    <property type="entry name" value="Rpb1_funnel_sf"/>
</dbReference>
<dbReference type="InterPro" id="IPR007083">
    <property type="entry name" value="RNA_pol_Rpb1_4"/>
</dbReference>
<feature type="domain" description="RNA polymerase Rpb1" evidence="8">
    <location>
        <begin position="91"/>
        <end position="186"/>
    </location>
</feature>
<dbReference type="EC" id="2.7.7.6" evidence="1"/>